<dbReference type="GO" id="GO:0004401">
    <property type="term" value="F:histidinol-phosphatase activity"/>
    <property type="evidence" value="ECO:0007669"/>
    <property type="project" value="UniProtKB-UniRule"/>
</dbReference>
<name>A0AAE9WFA8_9SCHI</name>
<sequence length="305" mass="35075">MPISSHSHSGQFCLHAQGTLEQVIQEAIRQGFHTFSFTEHCPRKYTEDLYPEESHLTPDDLLHTFDEYIRTAKQLREKYADKIQILIGSETEYIRPDSIDLLRKLVAKYDLDYLVGSVHHVNTIPIDFSVELWHKALEHVSGDYEKLFMDYFDHQYTLLASLQPLVVAHFDLICLYANEEAMKVFTNSSKVWEAIERNIKYVSSYGGVFEINTSAFRKGWSVAYPKPQLIKLMQKHNGRFTLSDDSHGPHQVGLNYHRGKAYLENEGIHALAVFSRSSKETPTTYQMIPVSQIWSTFVGKNGVSP</sequence>
<dbReference type="Pfam" id="PF02811">
    <property type="entry name" value="PHP"/>
    <property type="match status" value="1"/>
</dbReference>
<dbReference type="KEGG" id="som:SOMG_04288"/>
<evidence type="ECO:0000256" key="6">
    <source>
        <dbReference type="ARBA" id="ARBA00023102"/>
    </source>
</evidence>
<dbReference type="EC" id="3.1.3.15" evidence="3 8"/>
<evidence type="ECO:0000313" key="11">
    <source>
        <dbReference type="Proteomes" id="UP001212411"/>
    </source>
</evidence>
<evidence type="ECO:0000256" key="5">
    <source>
        <dbReference type="ARBA" id="ARBA00022801"/>
    </source>
</evidence>
<dbReference type="InterPro" id="IPR016195">
    <property type="entry name" value="Pol/histidinol_Pase-like"/>
</dbReference>
<keyword evidence="4 8" id="KW-0028">Amino-acid biosynthesis</keyword>
<dbReference type="AlphaFoldDB" id="A0AAE9WFA8"/>
<dbReference type="PANTHER" id="PTHR21039:SF0">
    <property type="entry name" value="HISTIDINOL-PHOSPHATASE"/>
    <property type="match status" value="1"/>
</dbReference>
<proteinExistence type="inferred from homology"/>
<feature type="domain" description="PHP" evidence="9">
    <location>
        <begin position="5"/>
        <end position="214"/>
    </location>
</feature>
<reference evidence="10 11" key="1">
    <citation type="journal article" date="2023" name="G3 (Bethesda)">
        <title>A high-quality reference genome for the fission yeast Schizosaccharomyces osmophilus.</title>
        <authorList>
            <person name="Jia G.S."/>
            <person name="Zhang W.C."/>
            <person name="Liang Y."/>
            <person name="Liu X.H."/>
            <person name="Rhind N."/>
            <person name="Pidoux A."/>
            <person name="Brysch-Herzberg M."/>
            <person name="Du L.L."/>
        </authorList>
    </citation>
    <scope>NUCLEOTIDE SEQUENCE [LARGE SCALE GENOMIC DNA]</scope>
    <source>
        <strain evidence="10 11">CBS 15793</strain>
    </source>
</reference>
<keyword evidence="11" id="KW-1185">Reference proteome</keyword>
<comment type="catalytic activity">
    <reaction evidence="7 8">
        <text>L-histidinol phosphate + H2O = L-histidinol + phosphate</text>
        <dbReference type="Rhea" id="RHEA:14465"/>
        <dbReference type="ChEBI" id="CHEBI:15377"/>
        <dbReference type="ChEBI" id="CHEBI:43474"/>
        <dbReference type="ChEBI" id="CHEBI:57699"/>
        <dbReference type="ChEBI" id="CHEBI:57980"/>
        <dbReference type="EC" id="3.1.3.15"/>
    </reaction>
</comment>
<dbReference type="CDD" id="cd12110">
    <property type="entry name" value="PHP_HisPPase_Hisj_like"/>
    <property type="match status" value="1"/>
</dbReference>
<keyword evidence="5 8" id="KW-0378">Hydrolase</keyword>
<dbReference type="SUPFAM" id="SSF89550">
    <property type="entry name" value="PHP domain-like"/>
    <property type="match status" value="1"/>
</dbReference>
<protein>
    <recommendedName>
        <fullName evidence="3 8">Histidinol-phosphatase</fullName>
        <shortName evidence="8">HolPase</shortName>
        <ecNumber evidence="3 8">3.1.3.15</ecNumber>
    </recommendedName>
</protein>
<dbReference type="InterPro" id="IPR004013">
    <property type="entry name" value="PHP_dom"/>
</dbReference>
<evidence type="ECO:0000256" key="7">
    <source>
        <dbReference type="ARBA" id="ARBA00049158"/>
    </source>
</evidence>
<evidence type="ECO:0000256" key="1">
    <source>
        <dbReference type="ARBA" id="ARBA00004970"/>
    </source>
</evidence>
<evidence type="ECO:0000256" key="8">
    <source>
        <dbReference type="RuleBase" id="RU366003"/>
    </source>
</evidence>
<dbReference type="PANTHER" id="PTHR21039">
    <property type="entry name" value="HISTIDINOL PHOSPHATASE-RELATED"/>
    <property type="match status" value="1"/>
</dbReference>
<comment type="similarity">
    <text evidence="2 8">Belongs to the PHP hydrolase family. HisK subfamily.</text>
</comment>
<evidence type="ECO:0000256" key="2">
    <source>
        <dbReference type="ARBA" id="ARBA00009152"/>
    </source>
</evidence>
<accession>A0AAE9WFA8</accession>
<dbReference type="RefSeq" id="XP_056039599.1">
    <property type="nucleotide sequence ID" value="XM_056183075.1"/>
</dbReference>
<evidence type="ECO:0000256" key="4">
    <source>
        <dbReference type="ARBA" id="ARBA00022605"/>
    </source>
</evidence>
<dbReference type="GO" id="GO:0005737">
    <property type="term" value="C:cytoplasm"/>
    <property type="evidence" value="ECO:0007669"/>
    <property type="project" value="TreeGrafter"/>
</dbReference>
<evidence type="ECO:0000313" key="10">
    <source>
        <dbReference type="EMBL" id="WBW75356.1"/>
    </source>
</evidence>
<dbReference type="Proteomes" id="UP001212411">
    <property type="component" value="Chromosome 3"/>
</dbReference>
<keyword evidence="6 8" id="KW-0368">Histidine biosynthesis</keyword>
<evidence type="ECO:0000256" key="3">
    <source>
        <dbReference type="ARBA" id="ARBA00013085"/>
    </source>
</evidence>
<evidence type="ECO:0000259" key="9">
    <source>
        <dbReference type="Pfam" id="PF02811"/>
    </source>
</evidence>
<dbReference type="Gene3D" id="3.20.20.140">
    <property type="entry name" value="Metal-dependent hydrolases"/>
    <property type="match status" value="1"/>
</dbReference>
<gene>
    <name evidence="10" type="ORF">SOMG_04288</name>
</gene>
<dbReference type="GO" id="GO:0000105">
    <property type="term" value="P:L-histidine biosynthetic process"/>
    <property type="evidence" value="ECO:0007669"/>
    <property type="project" value="UniProtKB-UniRule"/>
</dbReference>
<dbReference type="EMBL" id="CP115613">
    <property type="protein sequence ID" value="WBW75356.1"/>
    <property type="molecule type" value="Genomic_DNA"/>
</dbReference>
<dbReference type="NCBIfam" id="TIGR01856">
    <property type="entry name" value="hisJ_fam"/>
    <property type="match status" value="1"/>
</dbReference>
<dbReference type="GeneID" id="80877764"/>
<comment type="pathway">
    <text evidence="1 8">Amino-acid biosynthesis; L-histidine biosynthesis; L-histidine from 5-phospho-alpha-D-ribose 1-diphosphate: step 8/9.</text>
</comment>
<dbReference type="InterPro" id="IPR010140">
    <property type="entry name" value="Histidinol_P_phosphatase_HisJ"/>
</dbReference>
<organism evidence="10 11">
    <name type="scientific">Schizosaccharomyces osmophilus</name>
    <dbReference type="NCBI Taxonomy" id="2545709"/>
    <lineage>
        <taxon>Eukaryota</taxon>
        <taxon>Fungi</taxon>
        <taxon>Dikarya</taxon>
        <taxon>Ascomycota</taxon>
        <taxon>Taphrinomycotina</taxon>
        <taxon>Schizosaccharomycetes</taxon>
        <taxon>Schizosaccharomycetales</taxon>
        <taxon>Schizosaccharomycetaceae</taxon>
        <taxon>Schizosaccharomyces</taxon>
    </lineage>
</organism>